<dbReference type="InterPro" id="IPR036909">
    <property type="entry name" value="Cyt_c-like_dom_sf"/>
</dbReference>
<proteinExistence type="predicted"/>
<evidence type="ECO:0000259" key="5">
    <source>
        <dbReference type="PROSITE" id="PS51007"/>
    </source>
</evidence>
<feature type="domain" description="Cytochrome c" evidence="5">
    <location>
        <begin position="329"/>
        <end position="463"/>
    </location>
</feature>
<dbReference type="SUPFAM" id="SSF46626">
    <property type="entry name" value="Cytochrome c"/>
    <property type="match status" value="1"/>
</dbReference>
<dbReference type="Pfam" id="PF00034">
    <property type="entry name" value="Cytochrom_C"/>
    <property type="match status" value="1"/>
</dbReference>
<dbReference type="PATRIC" id="fig|1263870.3.peg.1769"/>
<name>M5U695_9BACT</name>
<protein>
    <submittedName>
        <fullName evidence="6">Heme-binding protein</fullName>
    </submittedName>
</protein>
<sequence>MPWLRDRIAQEFPSGDSRINHELIRLAAYLQAESMIPRAMEYIESDAPKLDRVLTAMCLQRIDRDWTAQERFAMLKMYERIASEDSEGSLPMYMVAVTRDFARHLSEDDIQAILDEGGRWRNAALGAIFRLKRPIDEATAEKLRRLDDELVAEPTIDDVHRRLRTGIIAMLSTASDEASADHLRKIWRTEPQRRAVVALALAQKPDGDNWDYLVRSLNILDGPSAEEVVSKLRTVPIATDDPMALRALILMGLRQEKDHGSFENIEKLLEHWTGMTRPKGAARSMALWQRWYSKTFPDRPAAELPREDESKWDLEQLLTFLDSPEGEAGDLHTGLALYQSAQCASCHRHQGAGVSVGPDLTNMAKRFTRREILESILHPSHVVSNQYASKKVLTISGKVYVGMVSSVGDELHIRDSRNEITVIAEDEVDSIQPSGMSIMPSGLIDELTLTEVRDLMAYLGLVRPIEIASRP</sequence>
<dbReference type="NCBIfam" id="TIGR02603">
    <property type="entry name" value="CxxCH_TIGR02603"/>
    <property type="match status" value="1"/>
</dbReference>
<comment type="caution">
    <text evidence="6">The sequence shown here is derived from an EMBL/GenBank/DDBJ whole genome shotgun (WGS) entry which is preliminary data.</text>
</comment>
<evidence type="ECO:0000313" key="7">
    <source>
        <dbReference type="Proteomes" id="UP000011885"/>
    </source>
</evidence>
<evidence type="ECO:0000256" key="2">
    <source>
        <dbReference type="ARBA" id="ARBA00022723"/>
    </source>
</evidence>
<evidence type="ECO:0000256" key="3">
    <source>
        <dbReference type="ARBA" id="ARBA00023004"/>
    </source>
</evidence>
<evidence type="ECO:0000256" key="1">
    <source>
        <dbReference type="ARBA" id="ARBA00022617"/>
    </source>
</evidence>
<dbReference type="GO" id="GO:0009055">
    <property type="term" value="F:electron transfer activity"/>
    <property type="evidence" value="ECO:0007669"/>
    <property type="project" value="InterPro"/>
</dbReference>
<dbReference type="InterPro" id="IPR013427">
    <property type="entry name" value="Haem-bd_dom_put"/>
</dbReference>
<dbReference type="Gene3D" id="1.10.760.10">
    <property type="entry name" value="Cytochrome c-like domain"/>
    <property type="match status" value="1"/>
</dbReference>
<dbReference type="PROSITE" id="PS51007">
    <property type="entry name" value="CYTC"/>
    <property type="match status" value="1"/>
</dbReference>
<dbReference type="PANTHER" id="PTHR33546:SF1">
    <property type="entry name" value="LARGE, MULTIFUNCTIONAL SECRETED PROTEIN"/>
    <property type="match status" value="1"/>
</dbReference>
<keyword evidence="7" id="KW-1185">Reference proteome</keyword>
<keyword evidence="2 4" id="KW-0479">Metal-binding</keyword>
<reference evidence="6 7" key="1">
    <citation type="journal article" date="2013" name="Mar. Genomics">
        <title>Expression of sulfatases in Rhodopirellula baltica and the diversity of sulfatases in the genus Rhodopirellula.</title>
        <authorList>
            <person name="Wegner C.E."/>
            <person name="Richter-Heitmann T."/>
            <person name="Klindworth A."/>
            <person name="Klockow C."/>
            <person name="Richter M."/>
            <person name="Achstetter T."/>
            <person name="Glockner F.O."/>
            <person name="Harder J."/>
        </authorList>
    </citation>
    <scope>NUCLEOTIDE SEQUENCE [LARGE SCALE GENOMIC DNA]</scope>
    <source>
        <strain evidence="6 7">SM41</strain>
    </source>
</reference>
<dbReference type="AlphaFoldDB" id="M5U695"/>
<dbReference type="Proteomes" id="UP000011885">
    <property type="component" value="Unassembled WGS sequence"/>
</dbReference>
<dbReference type="GO" id="GO:0046872">
    <property type="term" value="F:metal ion binding"/>
    <property type="evidence" value="ECO:0007669"/>
    <property type="project" value="UniProtKB-KW"/>
</dbReference>
<evidence type="ECO:0000313" key="6">
    <source>
        <dbReference type="EMBL" id="EMI56970.1"/>
    </source>
</evidence>
<dbReference type="GO" id="GO:0020037">
    <property type="term" value="F:heme binding"/>
    <property type="evidence" value="ECO:0007669"/>
    <property type="project" value="InterPro"/>
</dbReference>
<keyword evidence="3 4" id="KW-0408">Iron</keyword>
<organism evidence="6 7">
    <name type="scientific">Rhodopirellula sallentina SM41</name>
    <dbReference type="NCBI Taxonomy" id="1263870"/>
    <lineage>
        <taxon>Bacteria</taxon>
        <taxon>Pseudomonadati</taxon>
        <taxon>Planctomycetota</taxon>
        <taxon>Planctomycetia</taxon>
        <taxon>Pirellulales</taxon>
        <taxon>Pirellulaceae</taxon>
        <taxon>Rhodopirellula</taxon>
    </lineage>
</organism>
<dbReference type="PANTHER" id="PTHR33546">
    <property type="entry name" value="LARGE, MULTIFUNCTIONAL SECRETED PROTEIN-RELATED"/>
    <property type="match status" value="1"/>
</dbReference>
<dbReference type="EMBL" id="ANOH01000117">
    <property type="protein sequence ID" value="EMI56970.1"/>
    <property type="molecule type" value="Genomic_DNA"/>
</dbReference>
<evidence type="ECO:0000256" key="4">
    <source>
        <dbReference type="PROSITE-ProRule" id="PRU00433"/>
    </source>
</evidence>
<gene>
    <name evidence="6" type="ORF">RSSM_01651</name>
</gene>
<keyword evidence="1 4" id="KW-0349">Heme</keyword>
<accession>M5U695</accession>
<dbReference type="InterPro" id="IPR009056">
    <property type="entry name" value="Cyt_c-like_dom"/>
</dbReference>